<comment type="caution">
    <text evidence="1">The sequence shown here is derived from an EMBL/GenBank/DDBJ whole genome shotgun (WGS) entry which is preliminary data.</text>
</comment>
<organism evidence="1 2">
    <name type="scientific">Kaistella haifensis DSM 19056</name>
    <dbReference type="NCBI Taxonomy" id="1450526"/>
    <lineage>
        <taxon>Bacteria</taxon>
        <taxon>Pseudomonadati</taxon>
        <taxon>Bacteroidota</taxon>
        <taxon>Flavobacteriia</taxon>
        <taxon>Flavobacteriales</taxon>
        <taxon>Weeksellaceae</taxon>
        <taxon>Chryseobacterium group</taxon>
        <taxon>Kaistella</taxon>
    </lineage>
</organism>
<name>A0A246B6Z2_9FLAO</name>
<accession>A0A246B6Z2</accession>
<proteinExistence type="predicted"/>
<evidence type="ECO:0000313" key="1">
    <source>
        <dbReference type="EMBL" id="OWK97143.1"/>
    </source>
</evidence>
<dbReference type="EMBL" id="JASZ02000039">
    <property type="protein sequence ID" value="OWK97143.1"/>
    <property type="molecule type" value="Genomic_DNA"/>
</dbReference>
<evidence type="ECO:0000313" key="2">
    <source>
        <dbReference type="Proteomes" id="UP000197587"/>
    </source>
</evidence>
<keyword evidence="2" id="KW-1185">Reference proteome</keyword>
<reference evidence="1 2" key="1">
    <citation type="submission" date="2014-01" db="EMBL/GenBank/DDBJ databases">
        <authorList>
            <consortium name="Genome Consortium for Active Teaching"/>
            <person name="Sontag T.C."/>
            <person name="Newman J.D."/>
        </authorList>
    </citation>
    <scope>NUCLEOTIDE SEQUENCE [LARGE SCALE GENOMIC DNA]</scope>
    <source>
        <strain evidence="1 2">DSM 19056</strain>
    </source>
</reference>
<protein>
    <submittedName>
        <fullName evidence="1">Uncharacterized protein</fullName>
    </submittedName>
</protein>
<dbReference type="Proteomes" id="UP000197587">
    <property type="component" value="Unassembled WGS sequence"/>
</dbReference>
<sequence>MNGHDICFVEDFFLNEARVSEFNTLRNSASIRPLDFEVYYKLPKS</sequence>
<dbReference type="AlphaFoldDB" id="A0A246B6Z2"/>
<reference evidence="1 2" key="2">
    <citation type="submission" date="2017-05" db="EMBL/GenBank/DDBJ databases">
        <title>Genome of Chryseobacterium haifense.</title>
        <authorList>
            <person name="Newman J.D."/>
        </authorList>
    </citation>
    <scope>NUCLEOTIDE SEQUENCE [LARGE SCALE GENOMIC DNA]</scope>
    <source>
        <strain evidence="1 2">DSM 19056</strain>
    </source>
</reference>
<gene>
    <name evidence="1" type="ORF">AP75_12810</name>
</gene>